<dbReference type="Proteomes" id="UP000007110">
    <property type="component" value="Unassembled WGS sequence"/>
</dbReference>
<dbReference type="PROSITE" id="PS50280">
    <property type="entry name" value="SET"/>
    <property type="match status" value="1"/>
</dbReference>
<reference evidence="20" key="1">
    <citation type="submission" date="2015-02" db="EMBL/GenBank/DDBJ databases">
        <title>Genome sequencing for Strongylocentrotus purpuratus.</title>
        <authorList>
            <person name="Murali S."/>
            <person name="Liu Y."/>
            <person name="Vee V."/>
            <person name="English A."/>
            <person name="Wang M."/>
            <person name="Skinner E."/>
            <person name="Han Y."/>
            <person name="Muzny D.M."/>
            <person name="Worley K.C."/>
            <person name="Gibbs R.A."/>
        </authorList>
    </citation>
    <scope>NUCLEOTIDE SEQUENCE</scope>
</reference>
<feature type="binding site" evidence="13">
    <location>
        <position position="232"/>
    </location>
    <ligand>
        <name>Zn(2+)</name>
        <dbReference type="ChEBI" id="CHEBI:29105"/>
        <label>3</label>
    </ligand>
</feature>
<dbReference type="EC" id="2.1.1.355" evidence="12"/>
<keyword evidence="11" id="KW-0137">Centromere</keyword>
<evidence type="ECO:0000256" key="3">
    <source>
        <dbReference type="ARBA" id="ARBA00022454"/>
    </source>
</evidence>
<dbReference type="GO" id="GO:0008270">
    <property type="term" value="F:zinc ion binding"/>
    <property type="evidence" value="ECO:0007669"/>
    <property type="project" value="UniProtKB-UniRule"/>
</dbReference>
<dbReference type="InterPro" id="IPR001214">
    <property type="entry name" value="SET_dom"/>
</dbReference>
<evidence type="ECO:0000256" key="4">
    <source>
        <dbReference type="ARBA" id="ARBA00022603"/>
    </source>
</evidence>
<dbReference type="Gene3D" id="2.40.50.40">
    <property type="match status" value="1"/>
</dbReference>
<dbReference type="InterPro" id="IPR007728">
    <property type="entry name" value="Pre-SET_dom"/>
</dbReference>
<feature type="binding site" evidence="13">
    <location>
        <position position="181"/>
    </location>
    <ligand>
        <name>Zn(2+)</name>
        <dbReference type="ChEBI" id="CHEBI:29105"/>
        <label>1</label>
    </ligand>
</feature>
<comment type="similarity">
    <text evidence="12">Belongs to the class V-like SAM-binding methyltransferase superfamily. Histone-lysine methyltransferase family. Suvar3-9 subfamily.</text>
</comment>
<dbReference type="PROSITE" id="PS50867">
    <property type="entry name" value="PRE_SET"/>
    <property type="match status" value="1"/>
</dbReference>
<evidence type="ECO:0000256" key="14">
    <source>
        <dbReference type="SAM" id="MobiDB-lite"/>
    </source>
</evidence>
<evidence type="ECO:0000256" key="2">
    <source>
        <dbReference type="ARBA" id="ARBA00004584"/>
    </source>
</evidence>
<evidence type="ECO:0000256" key="10">
    <source>
        <dbReference type="ARBA" id="ARBA00023242"/>
    </source>
</evidence>
<name>A0A7M7RD10_STRPU</name>
<comment type="subcellular location">
    <subcellularLocation>
        <location evidence="2">Chromosome</location>
        <location evidence="2">Centromere</location>
    </subcellularLocation>
    <subcellularLocation>
        <location evidence="1 12">Nucleus</location>
    </subcellularLocation>
</comment>
<feature type="binding site" evidence="13">
    <location>
        <position position="222"/>
    </location>
    <ligand>
        <name>Zn(2+)</name>
        <dbReference type="ChEBI" id="CHEBI:29105"/>
        <label>2</label>
    </ligand>
</feature>
<dbReference type="SMART" id="SM00317">
    <property type="entry name" value="SET"/>
    <property type="match status" value="1"/>
</dbReference>
<keyword evidence="5 12" id="KW-0808">Transferase</keyword>
<evidence type="ECO:0000259" key="16">
    <source>
        <dbReference type="PROSITE" id="PS50280"/>
    </source>
</evidence>
<dbReference type="AlphaFoldDB" id="A0A7M7RD10"/>
<dbReference type="SUPFAM" id="SSF54160">
    <property type="entry name" value="Chromo domain-like"/>
    <property type="match status" value="1"/>
</dbReference>
<feature type="domain" description="SET" evidence="16">
    <location>
        <begin position="243"/>
        <end position="368"/>
    </location>
</feature>
<dbReference type="InterPro" id="IPR016197">
    <property type="entry name" value="Chromo-like_dom_sf"/>
</dbReference>
<dbReference type="InterPro" id="IPR023780">
    <property type="entry name" value="Chromo_domain"/>
</dbReference>
<dbReference type="PROSITE" id="PS50013">
    <property type="entry name" value="CHROMO_2"/>
    <property type="match status" value="1"/>
</dbReference>
<dbReference type="Pfam" id="PF00385">
    <property type="entry name" value="Chromo"/>
    <property type="match status" value="1"/>
</dbReference>
<dbReference type="InterPro" id="IPR003616">
    <property type="entry name" value="Post-SET_dom"/>
</dbReference>
<evidence type="ECO:0000256" key="5">
    <source>
        <dbReference type="ARBA" id="ARBA00022679"/>
    </source>
</evidence>
<evidence type="ECO:0000256" key="8">
    <source>
        <dbReference type="ARBA" id="ARBA00022833"/>
    </source>
</evidence>
<dbReference type="OMA" id="CPEEAGF"/>
<keyword evidence="7 12" id="KW-0479">Metal-binding</keyword>
<dbReference type="InterPro" id="IPR000953">
    <property type="entry name" value="Chromo/chromo_shadow_dom"/>
</dbReference>
<dbReference type="SMART" id="SM00298">
    <property type="entry name" value="CHROMO"/>
    <property type="match status" value="1"/>
</dbReference>
<dbReference type="Pfam" id="PF05033">
    <property type="entry name" value="Pre-SET"/>
    <property type="match status" value="1"/>
</dbReference>
<feature type="binding site" evidence="13">
    <location>
        <position position="393"/>
    </location>
    <ligand>
        <name>Zn(2+)</name>
        <dbReference type="ChEBI" id="CHEBI:29105"/>
        <label>4</label>
    </ligand>
</feature>
<evidence type="ECO:0000259" key="15">
    <source>
        <dbReference type="PROSITE" id="PS50013"/>
    </source>
</evidence>
<dbReference type="Pfam" id="PF00856">
    <property type="entry name" value="SET"/>
    <property type="match status" value="1"/>
</dbReference>
<dbReference type="PIRSF" id="PIRSF009343">
    <property type="entry name" value="SUV39_SET"/>
    <property type="match status" value="1"/>
</dbReference>
<evidence type="ECO:0000256" key="9">
    <source>
        <dbReference type="ARBA" id="ARBA00022853"/>
    </source>
</evidence>
<dbReference type="GO" id="GO:0032259">
    <property type="term" value="P:methylation"/>
    <property type="evidence" value="ECO:0007669"/>
    <property type="project" value="UniProtKB-KW"/>
</dbReference>
<dbReference type="GeneID" id="577640"/>
<dbReference type="SUPFAM" id="SSF82199">
    <property type="entry name" value="SET domain"/>
    <property type="match status" value="1"/>
</dbReference>
<evidence type="ECO:0000256" key="11">
    <source>
        <dbReference type="ARBA" id="ARBA00023328"/>
    </source>
</evidence>
<dbReference type="KEGG" id="spu:577640"/>
<evidence type="ECO:0000256" key="13">
    <source>
        <dbReference type="PIRSR" id="PIRSR009343-2"/>
    </source>
</evidence>
<dbReference type="InterPro" id="IPR046341">
    <property type="entry name" value="SET_dom_sf"/>
</dbReference>
<proteinExistence type="inferred from homology"/>
<evidence type="ECO:0000256" key="1">
    <source>
        <dbReference type="ARBA" id="ARBA00004123"/>
    </source>
</evidence>
<feature type="binding site" evidence="13">
    <location>
        <position position="186"/>
    </location>
    <ligand>
        <name>Zn(2+)</name>
        <dbReference type="ChEBI" id="CHEBI:29105"/>
        <label>3</label>
    </ligand>
</feature>
<feature type="binding site" evidence="13">
    <location>
        <position position="195"/>
    </location>
    <ligand>
        <name>Zn(2+)</name>
        <dbReference type="ChEBI" id="CHEBI:29105"/>
        <label>2</label>
    </ligand>
</feature>
<feature type="domain" description="Chromo" evidence="15">
    <location>
        <begin position="22"/>
        <end position="72"/>
    </location>
</feature>
<evidence type="ECO:0000313" key="20">
    <source>
        <dbReference type="Proteomes" id="UP000007110"/>
    </source>
</evidence>
<dbReference type="SMART" id="SM00508">
    <property type="entry name" value="PostSET"/>
    <property type="match status" value="1"/>
</dbReference>
<evidence type="ECO:0000259" key="17">
    <source>
        <dbReference type="PROSITE" id="PS50867"/>
    </source>
</evidence>
<feature type="domain" description="Post-SET" evidence="18">
    <location>
        <begin position="382"/>
        <end position="398"/>
    </location>
</feature>
<accession>A0A7M7RD10</accession>
<evidence type="ECO:0000256" key="12">
    <source>
        <dbReference type="PIRNR" id="PIRNR009343"/>
    </source>
</evidence>
<dbReference type="InterPro" id="IPR050973">
    <property type="entry name" value="H3K9_Histone-Lys_N-MTase"/>
</dbReference>
<dbReference type="PANTHER" id="PTHR46223">
    <property type="entry name" value="HISTONE-LYSINE N-METHYLTRANSFERASE SUV39H"/>
    <property type="match status" value="1"/>
</dbReference>
<comment type="catalytic activity">
    <reaction evidence="12">
        <text>L-lysyl(9)-[histone H3] + 3 S-adenosyl-L-methionine = N(6),N(6),N(6)-trimethyl-L-lysyl(9)-[histone H3] + 3 S-adenosyl-L-homocysteine + 3 H(+)</text>
        <dbReference type="Rhea" id="RHEA:60276"/>
        <dbReference type="Rhea" id="RHEA-COMP:15538"/>
        <dbReference type="Rhea" id="RHEA-COMP:15546"/>
        <dbReference type="ChEBI" id="CHEBI:15378"/>
        <dbReference type="ChEBI" id="CHEBI:29969"/>
        <dbReference type="ChEBI" id="CHEBI:57856"/>
        <dbReference type="ChEBI" id="CHEBI:59789"/>
        <dbReference type="ChEBI" id="CHEBI:61961"/>
        <dbReference type="EC" id="2.1.1.355"/>
    </reaction>
</comment>
<keyword evidence="3" id="KW-0158">Chromosome</keyword>
<dbReference type="PROSITE" id="PS50868">
    <property type="entry name" value="POST_SET"/>
    <property type="match status" value="1"/>
</dbReference>
<dbReference type="FunCoup" id="A0A7M7RD10">
    <property type="interactions" value="5"/>
</dbReference>
<feature type="binding site" evidence="13">
    <location>
        <position position="386"/>
    </location>
    <ligand>
        <name>Zn(2+)</name>
        <dbReference type="ChEBI" id="CHEBI:29105"/>
        <label>4</label>
    </ligand>
</feature>
<dbReference type="Gene3D" id="2.170.270.10">
    <property type="entry name" value="SET domain"/>
    <property type="match status" value="1"/>
</dbReference>
<dbReference type="InParanoid" id="A0A7M7RD10"/>
<dbReference type="GO" id="GO:0140949">
    <property type="term" value="F:histone H3K9 trimethyltransferase activity"/>
    <property type="evidence" value="ECO:0007669"/>
    <property type="project" value="UniProtKB-EC"/>
</dbReference>
<dbReference type="SMART" id="SM00468">
    <property type="entry name" value="PreSET"/>
    <property type="match status" value="1"/>
</dbReference>
<keyword evidence="20" id="KW-1185">Reference proteome</keyword>
<dbReference type="PROSITE" id="PS00598">
    <property type="entry name" value="CHROMO_1"/>
    <property type="match status" value="1"/>
</dbReference>
<feature type="binding site" evidence="13">
    <location>
        <position position="388"/>
    </location>
    <ligand>
        <name>Zn(2+)</name>
        <dbReference type="ChEBI" id="CHEBI:29105"/>
        <label>4</label>
    </ligand>
</feature>
<dbReference type="GO" id="GO:0000775">
    <property type="term" value="C:chromosome, centromeric region"/>
    <property type="evidence" value="ECO:0007669"/>
    <property type="project" value="UniProtKB-SubCell"/>
</dbReference>
<dbReference type="OrthoDB" id="308383at2759"/>
<keyword evidence="6 12" id="KW-0949">S-adenosyl-L-methionine</keyword>
<dbReference type="InterPro" id="IPR011381">
    <property type="entry name" value="H3-K9_MeTrfase_SUV39H1/2-like"/>
</dbReference>
<protein>
    <recommendedName>
        <fullName evidence="12">Histone-lysine N-methyltransferase</fullName>
        <ecNumber evidence="12">2.1.1.355</ecNumber>
    </recommendedName>
</protein>
<dbReference type="PANTHER" id="PTHR46223:SF4">
    <property type="entry name" value="HISTONE-LYSINE N-METHYLTRANSFERASE-RELATED"/>
    <property type="match status" value="1"/>
</dbReference>
<evidence type="ECO:0000256" key="7">
    <source>
        <dbReference type="ARBA" id="ARBA00022723"/>
    </source>
</evidence>
<feature type="region of interest" description="Disordered" evidence="14">
    <location>
        <begin position="1"/>
        <end position="20"/>
    </location>
</feature>
<feature type="binding site" evidence="13">
    <location>
        <position position="222"/>
    </location>
    <ligand>
        <name>Zn(2+)</name>
        <dbReference type="ChEBI" id="CHEBI:29105"/>
        <label>3</label>
    </ligand>
</feature>
<feature type="binding site" evidence="13">
    <location>
        <position position="194"/>
    </location>
    <ligand>
        <name>Zn(2+)</name>
        <dbReference type="ChEBI" id="CHEBI:29105"/>
        <label>1</label>
    </ligand>
</feature>
<dbReference type="GO" id="GO:0046974">
    <property type="term" value="F:histone H3K9 methyltransferase activity"/>
    <property type="evidence" value="ECO:0000318"/>
    <property type="project" value="GO_Central"/>
</dbReference>
<feature type="binding site" evidence="13">
    <location>
        <position position="186"/>
    </location>
    <ligand>
        <name>Zn(2+)</name>
        <dbReference type="ChEBI" id="CHEBI:29105"/>
        <label>1</label>
    </ligand>
</feature>
<dbReference type="CDD" id="cd10542">
    <property type="entry name" value="SET_SUV39H"/>
    <property type="match status" value="1"/>
</dbReference>
<dbReference type="RefSeq" id="XP_782949.3">
    <property type="nucleotide sequence ID" value="XM_777856.5"/>
</dbReference>
<keyword evidence="9 12" id="KW-0156">Chromatin regulator</keyword>
<feature type="domain" description="Pre-SET" evidence="17">
    <location>
        <begin position="179"/>
        <end position="240"/>
    </location>
</feature>
<dbReference type="EnsemblMetazoa" id="XM_777856">
    <property type="protein sequence ID" value="XP_782949"/>
    <property type="gene ID" value="LOC577640"/>
</dbReference>
<sequence>MAGCGEQVARGGEKSGSSGDEFDVEEIVDYQKDGNNIEWYLVKWVGYPSTDNTWEPKKNLGNSRKLLKRFHKTYHKACITRTEILKQKRQLEKSLKQLAQKKRSNKWKESESKALTDVLKSLVKKELKSWEQELNSKCQNEAPITIVNNVDLEGPPQDFVYIGDYIAGTGVDIPTDPPVGCECDNCSSEAESRCCPQNGGVKFAYNKHKLVKAKPGTPIYECNKMCKCGEQCPNRVVQLGRKHKLVIFRTENGRGWGVRTLVDIKKNSFVMEYVGEVITSEEAERRGKIYDANGRTYLFDLDYNDDDCPFTVDAGHYGNISHFVNHSCEPNLVVYGVWVNCLDPRLPRIALFACSDIKAGEELTFDYQMTGSVNEEGANELAQVECRCGSENCRGFLFE</sequence>
<evidence type="ECO:0000259" key="18">
    <source>
        <dbReference type="PROSITE" id="PS50868"/>
    </source>
</evidence>
<feature type="binding site" evidence="13">
    <location>
        <position position="183"/>
    </location>
    <ligand>
        <name>Zn(2+)</name>
        <dbReference type="ChEBI" id="CHEBI:29105"/>
        <label>1</label>
    </ligand>
</feature>
<reference evidence="19" key="2">
    <citation type="submission" date="2021-01" db="UniProtKB">
        <authorList>
            <consortium name="EnsemblMetazoa"/>
        </authorList>
    </citation>
    <scope>IDENTIFICATION</scope>
</reference>
<dbReference type="CDD" id="cd00024">
    <property type="entry name" value="CD_CSD"/>
    <property type="match status" value="1"/>
</dbReference>
<feature type="binding site" evidence="13">
    <location>
        <position position="328"/>
    </location>
    <ligand>
        <name>Zn(2+)</name>
        <dbReference type="ChEBI" id="CHEBI:29105"/>
        <label>4</label>
    </ligand>
</feature>
<evidence type="ECO:0000313" key="19">
    <source>
        <dbReference type="EnsemblMetazoa" id="XP_782949"/>
    </source>
</evidence>
<evidence type="ECO:0000256" key="6">
    <source>
        <dbReference type="ARBA" id="ARBA00022691"/>
    </source>
</evidence>
<keyword evidence="8 12" id="KW-0862">Zinc</keyword>
<keyword evidence="10 12" id="KW-0539">Nucleus</keyword>
<keyword evidence="4 12" id="KW-0489">Methyltransferase</keyword>
<feature type="binding site" evidence="13">
    <location>
        <position position="228"/>
    </location>
    <ligand>
        <name>Zn(2+)</name>
        <dbReference type="ChEBI" id="CHEBI:29105"/>
        <label>3</label>
    </ligand>
</feature>
<feature type="binding site" evidence="13">
    <location>
        <position position="181"/>
    </location>
    <ligand>
        <name>Zn(2+)</name>
        <dbReference type="ChEBI" id="CHEBI:29105"/>
        <label>2</label>
    </ligand>
</feature>
<feature type="binding site" evidence="13">
    <location>
        <position position="226"/>
    </location>
    <ligand>
        <name>Zn(2+)</name>
        <dbReference type="ChEBI" id="CHEBI:29105"/>
        <label>2</label>
    </ligand>
</feature>
<organism evidence="19 20">
    <name type="scientific">Strongylocentrotus purpuratus</name>
    <name type="common">Purple sea urchin</name>
    <dbReference type="NCBI Taxonomy" id="7668"/>
    <lineage>
        <taxon>Eukaryota</taxon>
        <taxon>Metazoa</taxon>
        <taxon>Echinodermata</taxon>
        <taxon>Eleutherozoa</taxon>
        <taxon>Echinozoa</taxon>
        <taxon>Echinoidea</taxon>
        <taxon>Euechinoidea</taxon>
        <taxon>Echinacea</taxon>
        <taxon>Camarodonta</taxon>
        <taxon>Echinidea</taxon>
        <taxon>Strongylocentrotidae</taxon>
        <taxon>Strongylocentrotus</taxon>
    </lineage>
</organism>
<dbReference type="GO" id="GO:0005634">
    <property type="term" value="C:nucleus"/>
    <property type="evidence" value="ECO:0000318"/>
    <property type="project" value="GO_Central"/>
</dbReference>
<dbReference type="InterPro" id="IPR023779">
    <property type="entry name" value="Chromodomain_CS"/>
</dbReference>